<dbReference type="InterPro" id="IPR001807">
    <property type="entry name" value="ClC"/>
</dbReference>
<dbReference type="EMBL" id="FNHQ01000003">
    <property type="protein sequence ID" value="SDM24313.1"/>
    <property type="molecule type" value="Genomic_DNA"/>
</dbReference>
<dbReference type="GO" id="GO:0034707">
    <property type="term" value="C:chloride channel complex"/>
    <property type="evidence" value="ECO:0007669"/>
    <property type="project" value="UniProtKB-KW"/>
</dbReference>
<feature type="transmembrane region" description="Helical" evidence="10">
    <location>
        <begin position="151"/>
        <end position="176"/>
    </location>
</feature>
<dbReference type="AlphaFoldDB" id="A0A1G9RM07"/>
<name>A0A1G9RM07_9FIRM</name>
<feature type="transmembrane region" description="Helical" evidence="10">
    <location>
        <begin position="388"/>
        <end position="407"/>
    </location>
</feature>
<keyword evidence="8" id="KW-0868">Chloride</keyword>
<dbReference type="PANTHER" id="PTHR43427">
    <property type="entry name" value="CHLORIDE CHANNEL PROTEIN CLC-E"/>
    <property type="match status" value="1"/>
</dbReference>
<evidence type="ECO:0000256" key="4">
    <source>
        <dbReference type="ARBA" id="ARBA00022989"/>
    </source>
</evidence>
<dbReference type="OrthoDB" id="112446at2"/>
<dbReference type="PANTHER" id="PTHR43427:SF6">
    <property type="entry name" value="CHLORIDE CHANNEL PROTEIN CLC-E"/>
    <property type="match status" value="1"/>
</dbReference>
<dbReference type="RefSeq" id="WP_091647879.1">
    <property type="nucleotide sequence ID" value="NZ_FNHQ01000003.1"/>
</dbReference>
<keyword evidence="6 10" id="KW-0472">Membrane</keyword>
<evidence type="ECO:0000313" key="11">
    <source>
        <dbReference type="EMBL" id="SDM24313.1"/>
    </source>
</evidence>
<keyword evidence="4 10" id="KW-1133">Transmembrane helix</keyword>
<evidence type="ECO:0000256" key="3">
    <source>
        <dbReference type="ARBA" id="ARBA00022692"/>
    </source>
</evidence>
<dbReference type="Pfam" id="PF00654">
    <property type="entry name" value="Voltage_CLC"/>
    <property type="match status" value="1"/>
</dbReference>
<evidence type="ECO:0000256" key="6">
    <source>
        <dbReference type="ARBA" id="ARBA00023136"/>
    </source>
</evidence>
<evidence type="ECO:0000256" key="5">
    <source>
        <dbReference type="ARBA" id="ARBA00023065"/>
    </source>
</evidence>
<proteinExistence type="predicted"/>
<dbReference type="InterPro" id="IPR014743">
    <property type="entry name" value="Cl-channel_core"/>
</dbReference>
<dbReference type="Gene3D" id="1.10.3080.10">
    <property type="entry name" value="Clc chloride channel"/>
    <property type="match status" value="1"/>
</dbReference>
<evidence type="ECO:0000256" key="2">
    <source>
        <dbReference type="ARBA" id="ARBA00022448"/>
    </source>
</evidence>
<sequence length="435" mass="47109">MKSLHIKVILYLLIIGAAAGFIGIILTVLMHTIQHYAFGYGFYGEVSFREVVEYASPLRRLIVLTACGMLVGGAWFVIHRICPPLVSIKQTVDDPTREMPVKTTVVHAVLQIITVALGSPLGREVAPREISAAFATKLSQVFHVDTETRKLLLACASGAGLAAVYNVPLAAAIFSLETLLMRWDYRSVSAAFLCSGTAVYVVRQGLGDLVQYPLPQVAFGESTVLFAALIGPFIAIAVIVFEKSLKPFPFISRNNPKIIAAAIISFFLIGVLSMYYPEILGNGKAGNQLSFTDMISWQYGLGLLSTKWLAVILATAAGAYGGRITPSMMLGGMIGMVSAIFWNILFPGISVSVAVIAFVGAAIFLGLAQKMPVTAIVFLLELSRFSPAYLFPMCACLATALLVYNALQFADVPAKNWVENQRHPYMAYILSHIIK</sequence>
<evidence type="ECO:0000313" key="12">
    <source>
        <dbReference type="Proteomes" id="UP000199309"/>
    </source>
</evidence>
<keyword evidence="9" id="KW-0407">Ion channel</keyword>
<evidence type="ECO:0000256" key="7">
    <source>
        <dbReference type="ARBA" id="ARBA00023173"/>
    </source>
</evidence>
<feature type="transmembrane region" description="Helical" evidence="10">
    <location>
        <begin position="9"/>
        <end position="38"/>
    </location>
</feature>
<feature type="transmembrane region" description="Helical" evidence="10">
    <location>
        <begin position="222"/>
        <end position="242"/>
    </location>
</feature>
<keyword evidence="12" id="KW-1185">Reference proteome</keyword>
<keyword evidence="3 10" id="KW-0812">Transmembrane</keyword>
<organism evidence="11 12">
    <name type="scientific">Megasphaera paucivorans</name>
    <dbReference type="NCBI Taxonomy" id="349095"/>
    <lineage>
        <taxon>Bacteria</taxon>
        <taxon>Bacillati</taxon>
        <taxon>Bacillota</taxon>
        <taxon>Negativicutes</taxon>
        <taxon>Veillonellales</taxon>
        <taxon>Veillonellaceae</taxon>
        <taxon>Megasphaera</taxon>
    </lineage>
</organism>
<dbReference type="STRING" id="349095.SAMN05660299_00507"/>
<accession>A0A1G9RM07</accession>
<protein>
    <submittedName>
        <fullName evidence="11">H+/Cl-antiporter ClcA</fullName>
    </submittedName>
</protein>
<keyword evidence="7" id="KW-0869">Chloride channel</keyword>
<dbReference type="Proteomes" id="UP000199309">
    <property type="component" value="Unassembled WGS sequence"/>
</dbReference>
<dbReference type="CDD" id="cd01033">
    <property type="entry name" value="ClC_like"/>
    <property type="match status" value="1"/>
</dbReference>
<evidence type="ECO:0000256" key="1">
    <source>
        <dbReference type="ARBA" id="ARBA00004141"/>
    </source>
</evidence>
<dbReference type="GO" id="GO:0005254">
    <property type="term" value="F:chloride channel activity"/>
    <property type="evidence" value="ECO:0007669"/>
    <property type="project" value="UniProtKB-KW"/>
</dbReference>
<keyword evidence="5" id="KW-0406">Ion transport</keyword>
<comment type="subcellular location">
    <subcellularLocation>
        <location evidence="1">Membrane</location>
        <topology evidence="1">Multi-pass membrane protein</topology>
    </subcellularLocation>
</comment>
<feature type="transmembrane region" description="Helical" evidence="10">
    <location>
        <begin position="297"/>
        <end position="320"/>
    </location>
</feature>
<evidence type="ECO:0000256" key="8">
    <source>
        <dbReference type="ARBA" id="ARBA00023214"/>
    </source>
</evidence>
<dbReference type="InterPro" id="IPR050368">
    <property type="entry name" value="ClC-type_chloride_channel"/>
</dbReference>
<keyword evidence="2" id="KW-0813">Transport</keyword>
<feature type="transmembrane region" description="Helical" evidence="10">
    <location>
        <begin position="58"/>
        <end position="78"/>
    </location>
</feature>
<dbReference type="PRINTS" id="PR00762">
    <property type="entry name" value="CLCHANNEL"/>
</dbReference>
<evidence type="ECO:0000256" key="10">
    <source>
        <dbReference type="SAM" id="Phobius"/>
    </source>
</evidence>
<dbReference type="SUPFAM" id="SSF81340">
    <property type="entry name" value="Clc chloride channel"/>
    <property type="match status" value="1"/>
</dbReference>
<gene>
    <name evidence="11" type="ORF">SAMN05660299_00507</name>
</gene>
<evidence type="ECO:0000256" key="9">
    <source>
        <dbReference type="ARBA" id="ARBA00023303"/>
    </source>
</evidence>
<reference evidence="11 12" key="1">
    <citation type="submission" date="2016-10" db="EMBL/GenBank/DDBJ databases">
        <authorList>
            <person name="de Groot N.N."/>
        </authorList>
    </citation>
    <scope>NUCLEOTIDE SEQUENCE [LARGE SCALE GENOMIC DNA]</scope>
    <source>
        <strain evidence="11 12">DSM 16981</strain>
    </source>
</reference>
<feature type="transmembrane region" description="Helical" evidence="10">
    <location>
        <begin position="340"/>
        <end position="368"/>
    </location>
</feature>
<feature type="transmembrane region" description="Helical" evidence="10">
    <location>
        <begin position="258"/>
        <end position="277"/>
    </location>
</feature>